<evidence type="ECO:0000313" key="3">
    <source>
        <dbReference type="EMBL" id="MBP2182156.1"/>
    </source>
</evidence>
<gene>
    <name evidence="3" type="ORF">JOM49_003682</name>
</gene>
<dbReference type="Proteomes" id="UP000741013">
    <property type="component" value="Unassembled WGS sequence"/>
</dbReference>
<reference evidence="3 4" key="1">
    <citation type="submission" date="2021-03" db="EMBL/GenBank/DDBJ databases">
        <title>Sequencing the genomes of 1000 actinobacteria strains.</title>
        <authorList>
            <person name="Klenk H.-P."/>
        </authorList>
    </citation>
    <scope>NUCLEOTIDE SEQUENCE [LARGE SCALE GENOMIC DNA]</scope>
    <source>
        <strain evidence="3 4">DSM 45510</strain>
    </source>
</reference>
<dbReference type="Pfam" id="PF12680">
    <property type="entry name" value="SnoaL_2"/>
    <property type="match status" value="1"/>
</dbReference>
<sequence>MRTTLKSLGVLAGTVAMLLAGAASVPAKPVVAGMAKTVVEGEVSANAQAFIDRQTRFGAMPTSPERISLYADEIFDEHATLWEAAGTVIKGKEAIRTAITGTLGKLPSFRMFPTRVAVDGNVVLYGAHNEVEIHGTTVSYPAIYRVVLGDDGKVIQGRRYYDRFTWFRGLDPTLENLFEGVRDGGSAPVRGTADRAAAWNNRDAAALIAGTGPLTGPGAGPLHTTGGKTAYLTRFFAKAESLQVRPGQTVRTAEATYQEWYGTVTTAERQTPASFGIIERFDNRRRSWELTFDTLPLIAGPQKVEELYALL</sequence>
<dbReference type="EMBL" id="JAGGMS010000001">
    <property type="protein sequence ID" value="MBP2182156.1"/>
    <property type="molecule type" value="Genomic_DNA"/>
</dbReference>
<keyword evidence="1" id="KW-0732">Signal</keyword>
<feature type="domain" description="SnoaL-like" evidence="2">
    <location>
        <begin position="72"/>
        <end position="155"/>
    </location>
</feature>
<feature type="signal peptide" evidence="1">
    <location>
        <begin position="1"/>
        <end position="22"/>
    </location>
</feature>
<evidence type="ECO:0000259" key="2">
    <source>
        <dbReference type="Pfam" id="PF12680"/>
    </source>
</evidence>
<accession>A0ABS4PU92</accession>
<name>A0ABS4PU92_9PSEU</name>
<dbReference type="RefSeq" id="WP_209665494.1">
    <property type="nucleotide sequence ID" value="NZ_JAGGMS010000001.1"/>
</dbReference>
<dbReference type="Gene3D" id="3.10.450.50">
    <property type="match status" value="1"/>
</dbReference>
<feature type="chain" id="PRO_5047487346" description="SnoaL-like domain-containing protein" evidence="1">
    <location>
        <begin position="23"/>
        <end position="311"/>
    </location>
</feature>
<evidence type="ECO:0000313" key="4">
    <source>
        <dbReference type="Proteomes" id="UP000741013"/>
    </source>
</evidence>
<dbReference type="InterPro" id="IPR037401">
    <property type="entry name" value="SnoaL-like"/>
</dbReference>
<organism evidence="3 4">
    <name type="scientific">Amycolatopsis magusensis</name>
    <dbReference type="NCBI Taxonomy" id="882444"/>
    <lineage>
        <taxon>Bacteria</taxon>
        <taxon>Bacillati</taxon>
        <taxon>Actinomycetota</taxon>
        <taxon>Actinomycetes</taxon>
        <taxon>Pseudonocardiales</taxon>
        <taxon>Pseudonocardiaceae</taxon>
        <taxon>Amycolatopsis</taxon>
    </lineage>
</organism>
<dbReference type="InterPro" id="IPR032710">
    <property type="entry name" value="NTF2-like_dom_sf"/>
</dbReference>
<proteinExistence type="predicted"/>
<protein>
    <recommendedName>
        <fullName evidence="2">SnoaL-like domain-containing protein</fullName>
    </recommendedName>
</protein>
<keyword evidence="4" id="KW-1185">Reference proteome</keyword>
<comment type="caution">
    <text evidence="3">The sequence shown here is derived from an EMBL/GenBank/DDBJ whole genome shotgun (WGS) entry which is preliminary data.</text>
</comment>
<dbReference type="SUPFAM" id="SSF54427">
    <property type="entry name" value="NTF2-like"/>
    <property type="match status" value="1"/>
</dbReference>
<evidence type="ECO:0000256" key="1">
    <source>
        <dbReference type="SAM" id="SignalP"/>
    </source>
</evidence>